<dbReference type="Gene3D" id="2.60.450.20">
    <property type="match status" value="1"/>
</dbReference>
<feature type="region of interest" description="Disordered" evidence="2">
    <location>
        <begin position="50"/>
        <end position="130"/>
    </location>
</feature>
<keyword evidence="4" id="KW-1185">Reference proteome</keyword>
<feature type="region of interest" description="Disordered" evidence="2">
    <location>
        <begin position="418"/>
        <end position="450"/>
    </location>
</feature>
<evidence type="ECO:0000313" key="3">
    <source>
        <dbReference type="EMBL" id="KAJ1966995.1"/>
    </source>
</evidence>
<dbReference type="OrthoDB" id="10252174at2759"/>
<proteinExistence type="predicted"/>
<feature type="region of interest" description="Disordered" evidence="2">
    <location>
        <begin position="1"/>
        <end position="35"/>
    </location>
</feature>
<gene>
    <name evidence="3" type="ORF">IWQ62_002123</name>
</gene>
<keyword evidence="1" id="KW-0175">Coiled coil</keyword>
<reference evidence="3" key="1">
    <citation type="submission" date="2022-07" db="EMBL/GenBank/DDBJ databases">
        <title>Phylogenomic reconstructions and comparative analyses of Kickxellomycotina fungi.</title>
        <authorList>
            <person name="Reynolds N.K."/>
            <person name="Stajich J.E."/>
            <person name="Barry K."/>
            <person name="Grigoriev I.V."/>
            <person name="Crous P."/>
            <person name="Smith M.E."/>
        </authorList>
    </citation>
    <scope>NUCLEOTIDE SEQUENCE</scope>
    <source>
        <strain evidence="3">RSA 1196</strain>
    </source>
</reference>
<feature type="compositionally biased region" description="Polar residues" evidence="2">
    <location>
        <begin position="50"/>
        <end position="65"/>
    </location>
</feature>
<evidence type="ECO:0000256" key="1">
    <source>
        <dbReference type="SAM" id="Coils"/>
    </source>
</evidence>
<feature type="compositionally biased region" description="Polar residues" evidence="2">
    <location>
        <begin position="418"/>
        <end position="440"/>
    </location>
</feature>
<organism evidence="3 4">
    <name type="scientific">Dispira parvispora</name>
    <dbReference type="NCBI Taxonomy" id="1520584"/>
    <lineage>
        <taxon>Eukaryota</taxon>
        <taxon>Fungi</taxon>
        <taxon>Fungi incertae sedis</taxon>
        <taxon>Zoopagomycota</taxon>
        <taxon>Kickxellomycotina</taxon>
        <taxon>Dimargaritomycetes</taxon>
        <taxon>Dimargaritales</taxon>
        <taxon>Dimargaritaceae</taxon>
        <taxon>Dispira</taxon>
    </lineage>
</organism>
<dbReference type="AlphaFoldDB" id="A0A9W8E316"/>
<evidence type="ECO:0000256" key="2">
    <source>
        <dbReference type="SAM" id="MobiDB-lite"/>
    </source>
</evidence>
<sequence>MAGSPSSSPRSPPTKEGDPLTPRSLTRQRLNALRERVRHQNLRAFVALETLTQVSPPVNDPNTVPQSPPHSAESTHEKVDPLPTDIGATRSPVISNGELSHENVAIPTPRPYSKKLPLAGGKDYQHPAGSPATPFFRPLAPGNRATRPCVQLTPLPLPKPKTVGAENGPTSTFDTYYTEDPTATPPVNDVPRRVRFQSPNQTAQTMTGPPPRLPSLALGSPHGTALITDRETHQPVSQPHPSVVTLQTPEFFRMPSTAEEPTTHLSHMARHKAEHKSPPSHPPVVNIITKASSTNAATIPAAPVPVSQYRPALSSLPQHVEQRLQRRREVHQERQEIIELQTQVDQLKSLLQENTHQAQIAQRQLRQSLTELADQNTELLESLYEQRAYVDLLVEENRRLKGQLVTQVSSVTSVSTPAIISTPGQNQPDNSARTTHSPATITPGHSVMTSPDHWQRQRLDQVALMAGLDQSLRWTSEKLFNNGKYQRIWADGSTLTAYPDNNVKWVSPDATSTTLYFSNGDIQATSTLTNKVVYTYAKDSLRHTTSDTMVYELWEYLNQPGVTEKWYPDGRRLRTEANGTTKWVHE</sequence>
<feature type="coiled-coil region" evidence="1">
    <location>
        <begin position="330"/>
        <end position="378"/>
    </location>
</feature>
<feature type="region of interest" description="Disordered" evidence="2">
    <location>
        <begin position="172"/>
        <end position="192"/>
    </location>
</feature>
<name>A0A9W8E316_9FUNG</name>
<accession>A0A9W8E316</accession>
<dbReference type="InterPro" id="IPR047002">
    <property type="entry name" value="Tcp10_C_sf"/>
</dbReference>
<comment type="caution">
    <text evidence="3">The sequence shown here is derived from an EMBL/GenBank/DDBJ whole genome shotgun (WGS) entry which is preliminary data.</text>
</comment>
<protein>
    <submittedName>
        <fullName evidence="3">Uncharacterized protein</fullName>
    </submittedName>
</protein>
<dbReference type="Proteomes" id="UP001150925">
    <property type="component" value="Unassembled WGS sequence"/>
</dbReference>
<dbReference type="EMBL" id="JANBPY010000412">
    <property type="protein sequence ID" value="KAJ1966995.1"/>
    <property type="molecule type" value="Genomic_DNA"/>
</dbReference>
<evidence type="ECO:0000313" key="4">
    <source>
        <dbReference type="Proteomes" id="UP001150925"/>
    </source>
</evidence>